<dbReference type="GO" id="GO:0008270">
    <property type="term" value="F:zinc ion binding"/>
    <property type="evidence" value="ECO:0007669"/>
    <property type="project" value="UniProtKB-KW"/>
</dbReference>
<evidence type="ECO:0000256" key="1">
    <source>
        <dbReference type="ARBA" id="ARBA00022723"/>
    </source>
</evidence>
<evidence type="ECO:0000256" key="4">
    <source>
        <dbReference type="SAM" id="MobiDB-lite"/>
    </source>
</evidence>
<organism evidence="6 7">
    <name type="scientific">Orbilia brochopaga</name>
    <dbReference type="NCBI Taxonomy" id="3140254"/>
    <lineage>
        <taxon>Eukaryota</taxon>
        <taxon>Fungi</taxon>
        <taxon>Dikarya</taxon>
        <taxon>Ascomycota</taxon>
        <taxon>Pezizomycotina</taxon>
        <taxon>Orbiliomycetes</taxon>
        <taxon>Orbiliales</taxon>
        <taxon>Orbiliaceae</taxon>
        <taxon>Orbilia</taxon>
    </lineage>
</organism>
<gene>
    <name evidence="6" type="ORF">TWF696_000693</name>
</gene>
<dbReference type="AlphaFoldDB" id="A0AAV9VEE0"/>
<accession>A0AAV9VEE0</accession>
<dbReference type="SUPFAM" id="SSF57903">
    <property type="entry name" value="FYVE/PHD zinc finger"/>
    <property type="match status" value="1"/>
</dbReference>
<feature type="compositionally biased region" description="Low complexity" evidence="4">
    <location>
        <begin position="17"/>
        <end position="27"/>
    </location>
</feature>
<feature type="compositionally biased region" description="Polar residues" evidence="4">
    <location>
        <begin position="141"/>
        <end position="158"/>
    </location>
</feature>
<keyword evidence="7" id="KW-1185">Reference proteome</keyword>
<feature type="compositionally biased region" description="Basic and acidic residues" evidence="4">
    <location>
        <begin position="188"/>
        <end position="199"/>
    </location>
</feature>
<evidence type="ECO:0000259" key="5">
    <source>
        <dbReference type="SMART" id="SM00249"/>
    </source>
</evidence>
<reference evidence="6 7" key="1">
    <citation type="submission" date="2019-10" db="EMBL/GenBank/DDBJ databases">
        <authorList>
            <person name="Palmer J.M."/>
        </authorList>
    </citation>
    <scope>NUCLEOTIDE SEQUENCE [LARGE SCALE GENOMIC DNA]</scope>
    <source>
        <strain evidence="6 7">TWF696</strain>
    </source>
</reference>
<feature type="compositionally biased region" description="Low complexity" evidence="4">
    <location>
        <begin position="173"/>
        <end position="183"/>
    </location>
</feature>
<evidence type="ECO:0000256" key="3">
    <source>
        <dbReference type="ARBA" id="ARBA00022833"/>
    </source>
</evidence>
<protein>
    <recommendedName>
        <fullName evidence="5">Zinc finger PHD-type domain-containing protein</fullName>
    </recommendedName>
</protein>
<dbReference type="InterPro" id="IPR011011">
    <property type="entry name" value="Znf_FYVE_PHD"/>
</dbReference>
<dbReference type="Gene3D" id="3.30.40.10">
    <property type="entry name" value="Zinc/RING finger domain, C3HC4 (zinc finger)"/>
    <property type="match status" value="1"/>
</dbReference>
<keyword evidence="2" id="KW-0863">Zinc-finger</keyword>
<feature type="compositionally biased region" description="Low complexity" evidence="4">
    <location>
        <begin position="58"/>
        <end position="78"/>
    </location>
</feature>
<keyword evidence="3" id="KW-0862">Zinc</keyword>
<feature type="domain" description="Zinc finger PHD-type" evidence="5">
    <location>
        <begin position="86"/>
        <end position="132"/>
    </location>
</feature>
<dbReference type="EMBL" id="JAVHNQ010000001">
    <property type="protein sequence ID" value="KAK6359539.1"/>
    <property type="molecule type" value="Genomic_DNA"/>
</dbReference>
<name>A0AAV9VEE0_9PEZI</name>
<feature type="compositionally biased region" description="Basic and acidic residues" evidence="4">
    <location>
        <begin position="159"/>
        <end position="171"/>
    </location>
</feature>
<dbReference type="Proteomes" id="UP001375240">
    <property type="component" value="Unassembled WGS sequence"/>
</dbReference>
<dbReference type="SMART" id="SM00249">
    <property type="entry name" value="PHD"/>
    <property type="match status" value="1"/>
</dbReference>
<comment type="caution">
    <text evidence="6">The sequence shown here is derived from an EMBL/GenBank/DDBJ whole genome shotgun (WGS) entry which is preliminary data.</text>
</comment>
<feature type="compositionally biased region" description="Basic and acidic residues" evidence="4">
    <location>
        <begin position="227"/>
        <end position="271"/>
    </location>
</feature>
<evidence type="ECO:0000256" key="2">
    <source>
        <dbReference type="ARBA" id="ARBA00022771"/>
    </source>
</evidence>
<keyword evidence="1" id="KW-0479">Metal-binding</keyword>
<evidence type="ECO:0000313" key="7">
    <source>
        <dbReference type="Proteomes" id="UP001375240"/>
    </source>
</evidence>
<dbReference type="InterPro" id="IPR001965">
    <property type="entry name" value="Znf_PHD"/>
</dbReference>
<feature type="region of interest" description="Disordered" evidence="4">
    <location>
        <begin position="1"/>
        <end position="84"/>
    </location>
</feature>
<evidence type="ECO:0000313" key="6">
    <source>
        <dbReference type="EMBL" id="KAK6359539.1"/>
    </source>
</evidence>
<feature type="region of interest" description="Disordered" evidence="4">
    <location>
        <begin position="137"/>
        <end position="350"/>
    </location>
</feature>
<proteinExistence type="predicted"/>
<dbReference type="InterPro" id="IPR013083">
    <property type="entry name" value="Znf_RING/FYVE/PHD"/>
</dbReference>
<sequence>MGQPSKPMEPPGRRRAGSTAAPASRPRSTSRHSPSHATNEGSIGSAAVRTESGREYTRPASTARTNAASPTTSTPATSVQATGPKLCIVCKKAKARLPGDKPLECQRCKRICHRGCLDSRPATDVWWCPRCEKREKERRNSTPLSTKPRLSSGASSVRTNEHVRGKRKSEPTRSSARSGSPPASNIPVDKDHRSGRDPYVENIGDPKGTEKTTTMQKYQESLPAGYDGHDPKHERKELKETVTRKENNAPSTRKLDQKPPSEGPAKSKTDHQTSLQLATGALKRGISLPTTPETKKQKLSPKISRKVTPQAPEHEPLVGSPCEIEEDSVKVKREGMEDDETEERKQDAIPDLASDYAEKFKQGMAFLLPIKYMKILVEMQQQKDCILRVPRQPPPKK</sequence>